<dbReference type="PROSITE" id="PS50879">
    <property type="entry name" value="RNASE_H_1"/>
    <property type="match status" value="1"/>
</dbReference>
<feature type="region of interest" description="Disordered" evidence="5">
    <location>
        <begin position="276"/>
        <end position="300"/>
    </location>
</feature>
<feature type="domain" description="RNase H type-1" evidence="7">
    <location>
        <begin position="1380"/>
        <end position="1532"/>
    </location>
</feature>
<dbReference type="InterPro" id="IPR012337">
    <property type="entry name" value="RNaseH-like_sf"/>
</dbReference>
<keyword evidence="10" id="KW-1185">Reference proteome</keyword>
<dbReference type="GO" id="GO:0004523">
    <property type="term" value="F:RNA-DNA hybrid ribonuclease activity"/>
    <property type="evidence" value="ECO:0007669"/>
    <property type="project" value="UniProtKB-EC"/>
</dbReference>
<proteinExistence type="inferred from homology"/>
<feature type="region of interest" description="Disordered" evidence="5">
    <location>
        <begin position="72"/>
        <end position="218"/>
    </location>
</feature>
<dbReference type="InterPro" id="IPR050951">
    <property type="entry name" value="Retrovirus_Pol_polyprotein"/>
</dbReference>
<name>A0AAV1H7Y4_XYRNO</name>
<dbReference type="InterPro" id="IPR000477">
    <property type="entry name" value="RT_dom"/>
</dbReference>
<dbReference type="GO" id="GO:0003676">
    <property type="term" value="F:nucleic acid binding"/>
    <property type="evidence" value="ECO:0007669"/>
    <property type="project" value="InterPro"/>
</dbReference>
<dbReference type="Gene3D" id="3.10.20.370">
    <property type="match status" value="1"/>
</dbReference>
<evidence type="ECO:0000259" key="8">
    <source>
        <dbReference type="PROSITE" id="PS50994"/>
    </source>
</evidence>
<comment type="similarity">
    <text evidence="1">Belongs to the beta type-B retroviral polymerase family. HERV class-II K(HML-2) pol subfamily.</text>
</comment>
<dbReference type="Gene3D" id="2.40.70.10">
    <property type="entry name" value="Acid Proteases"/>
    <property type="match status" value="1"/>
</dbReference>
<dbReference type="Pfam" id="PF17921">
    <property type="entry name" value="Integrase_H2C2"/>
    <property type="match status" value="1"/>
</dbReference>
<dbReference type="PROSITE" id="PS50994">
    <property type="entry name" value="INTEGRASE"/>
    <property type="match status" value="1"/>
</dbReference>
<dbReference type="InterPro" id="IPR043502">
    <property type="entry name" value="DNA/RNA_pol_sf"/>
</dbReference>
<dbReference type="InterPro" id="IPR001584">
    <property type="entry name" value="Integrase_cat-core"/>
</dbReference>
<feature type="compositionally biased region" description="Polar residues" evidence="5">
    <location>
        <begin position="84"/>
        <end position="101"/>
    </location>
</feature>
<dbReference type="Proteomes" id="UP001178508">
    <property type="component" value="Chromosome 20"/>
</dbReference>
<dbReference type="FunFam" id="3.30.70.270:FF:000045">
    <property type="entry name" value="Transposon Tf2-7 polyprotein"/>
    <property type="match status" value="1"/>
</dbReference>
<dbReference type="PROSITE" id="PS50878">
    <property type="entry name" value="RT_POL"/>
    <property type="match status" value="1"/>
</dbReference>
<dbReference type="CDD" id="cd09280">
    <property type="entry name" value="RNase_HI_eukaryote_like"/>
    <property type="match status" value="1"/>
</dbReference>
<dbReference type="Gene3D" id="3.10.10.10">
    <property type="entry name" value="HIV Type 1 Reverse Transcriptase, subunit A, domain 1"/>
    <property type="match status" value="1"/>
</dbReference>
<dbReference type="PANTHER" id="PTHR37984">
    <property type="entry name" value="PROTEIN CBG26694"/>
    <property type="match status" value="1"/>
</dbReference>
<dbReference type="GO" id="GO:0015074">
    <property type="term" value="P:DNA integration"/>
    <property type="evidence" value="ECO:0007669"/>
    <property type="project" value="InterPro"/>
</dbReference>
<dbReference type="InterPro" id="IPR041588">
    <property type="entry name" value="Integrase_H2C2"/>
</dbReference>
<dbReference type="SUPFAM" id="SSF53098">
    <property type="entry name" value="Ribonuclease H-like"/>
    <property type="match status" value="2"/>
</dbReference>
<dbReference type="CDD" id="cd00303">
    <property type="entry name" value="retropepsin_like"/>
    <property type="match status" value="1"/>
</dbReference>
<dbReference type="EMBL" id="OY660883">
    <property type="protein sequence ID" value="CAJ1081958.1"/>
    <property type="molecule type" value="Genomic_DNA"/>
</dbReference>
<evidence type="ECO:0000256" key="3">
    <source>
        <dbReference type="ARBA" id="ARBA00023172"/>
    </source>
</evidence>
<protein>
    <recommendedName>
        <fullName evidence="4">Gypsy retrotransposon integrase-like protein 1</fullName>
        <ecNumber evidence="2">3.1.26.4</ecNumber>
    </recommendedName>
</protein>
<dbReference type="InterPro" id="IPR021109">
    <property type="entry name" value="Peptidase_aspartic_dom_sf"/>
</dbReference>
<feature type="compositionally biased region" description="Polar residues" evidence="5">
    <location>
        <begin position="290"/>
        <end position="300"/>
    </location>
</feature>
<evidence type="ECO:0000259" key="6">
    <source>
        <dbReference type="PROSITE" id="PS50878"/>
    </source>
</evidence>
<dbReference type="CDD" id="cd01647">
    <property type="entry name" value="RT_LTR"/>
    <property type="match status" value="1"/>
</dbReference>
<feature type="compositionally biased region" description="Basic and acidic residues" evidence="5">
    <location>
        <begin position="206"/>
        <end position="218"/>
    </location>
</feature>
<dbReference type="InterPro" id="IPR002156">
    <property type="entry name" value="RNaseH_domain"/>
</dbReference>
<evidence type="ECO:0000256" key="1">
    <source>
        <dbReference type="ARBA" id="ARBA00010879"/>
    </source>
</evidence>
<dbReference type="Gene3D" id="3.30.70.270">
    <property type="match status" value="2"/>
</dbReference>
<dbReference type="SUPFAM" id="SSF56672">
    <property type="entry name" value="DNA/RNA polymerases"/>
    <property type="match status" value="1"/>
</dbReference>
<dbReference type="Pfam" id="PF17919">
    <property type="entry name" value="RT_RNaseH_2"/>
    <property type="match status" value="1"/>
</dbReference>
<dbReference type="Gene3D" id="3.30.420.10">
    <property type="entry name" value="Ribonuclease H-like superfamily/Ribonuclease H"/>
    <property type="match status" value="2"/>
</dbReference>
<dbReference type="FunFam" id="3.30.420.10:FF:000032">
    <property type="entry name" value="Retrovirus-related Pol polyprotein from transposon 297-like Protein"/>
    <property type="match status" value="1"/>
</dbReference>
<organism evidence="9 10">
    <name type="scientific">Xyrichtys novacula</name>
    <name type="common">Pearly razorfish</name>
    <name type="synonym">Hemipteronotus novacula</name>
    <dbReference type="NCBI Taxonomy" id="13765"/>
    <lineage>
        <taxon>Eukaryota</taxon>
        <taxon>Metazoa</taxon>
        <taxon>Chordata</taxon>
        <taxon>Craniata</taxon>
        <taxon>Vertebrata</taxon>
        <taxon>Euteleostomi</taxon>
        <taxon>Actinopterygii</taxon>
        <taxon>Neopterygii</taxon>
        <taxon>Teleostei</taxon>
        <taxon>Neoteleostei</taxon>
        <taxon>Acanthomorphata</taxon>
        <taxon>Eupercaria</taxon>
        <taxon>Labriformes</taxon>
        <taxon>Labridae</taxon>
        <taxon>Xyrichtys</taxon>
    </lineage>
</organism>
<dbReference type="FunFam" id="1.10.340.70:FF:000001">
    <property type="entry name" value="Retrovirus-related Pol polyprotein from transposon gypsy-like Protein"/>
    <property type="match status" value="1"/>
</dbReference>
<feature type="domain" description="Integrase catalytic" evidence="8">
    <location>
        <begin position="1721"/>
        <end position="1880"/>
    </location>
</feature>
<dbReference type="Gene3D" id="1.10.340.70">
    <property type="match status" value="1"/>
</dbReference>
<dbReference type="EC" id="3.1.26.4" evidence="2"/>
<evidence type="ECO:0000256" key="4">
    <source>
        <dbReference type="ARBA" id="ARBA00039658"/>
    </source>
</evidence>
<reference evidence="9" key="1">
    <citation type="submission" date="2023-08" db="EMBL/GenBank/DDBJ databases">
        <authorList>
            <person name="Alioto T."/>
            <person name="Alioto T."/>
            <person name="Gomez Garrido J."/>
        </authorList>
    </citation>
    <scope>NUCLEOTIDE SEQUENCE</scope>
</reference>
<dbReference type="Pfam" id="PF00075">
    <property type="entry name" value="RNase_H"/>
    <property type="match status" value="1"/>
</dbReference>
<evidence type="ECO:0000259" key="7">
    <source>
        <dbReference type="PROSITE" id="PS50879"/>
    </source>
</evidence>
<evidence type="ECO:0000313" key="10">
    <source>
        <dbReference type="Proteomes" id="UP001178508"/>
    </source>
</evidence>
<evidence type="ECO:0000256" key="5">
    <source>
        <dbReference type="SAM" id="MobiDB-lite"/>
    </source>
</evidence>
<dbReference type="InterPro" id="IPR041577">
    <property type="entry name" value="RT_RNaseH_2"/>
</dbReference>
<dbReference type="GO" id="GO:0006310">
    <property type="term" value="P:DNA recombination"/>
    <property type="evidence" value="ECO:0007669"/>
    <property type="project" value="UniProtKB-KW"/>
</dbReference>
<keyword evidence="3" id="KW-0233">DNA recombination</keyword>
<sequence>MEEDLNFKTLFVQNLHPTTSHHLGVAACPRTLNSRQLRELAVKGFAKQRHTQSKKAEPGTVLAVDTRSMPLDLEGGAVGAHSDAPQTATARPTQNLKTSRYQPADKGQNLKQPRSDSEQHQVRFDEDRPPSYSRRDGAHPRRDDTHRPYRPDNRGWRDRSDRYGPRRERNSERPYPQSQSAFSDEEMGTKAKSDPPQKGSGSKGGAKGESKSSDLTEEERKLLRQIIRRIQRKGDKKADLFSVAVAAVQDDTSEPNMMPVQQTEFQEDVCMSLQESVTPSPADTPANLEPQDNTSQETTSTSAVLVVQANSAEEPAEEDSSLIRLEPPFLQFLCNLTEKGIAQKFYVNTVLENELQHEALLDTAADITLMSSTLFNRLRNMVQQSNRDIKLQPCAMEIRPYSTDSTTLNTMTMLNISIGPMKIMHPVYVSPLESIPFLIGQDLLKRFEPLIDYRQLKIWAQVRRPLPIPATDKNRAQCYALTRELATSTPTSVSSPEQPYLTDDEPQPCSWPFDDSVIKRDTFLCKFDDTNGPDTPGPLITEGINLNENHVNDVILALWADRSAISRELYDALSRDDPNLQCVRKAFRFPLDSLPKATMTAEGVCALTVRWNKREMTHHFLVIPDLPYQVYMGSDILVRLAVQVDTINNILWSLTSVNEETLTPDVDNIISGQSIPEACQVANELDIVIPAMTTNVPIRLNLQRGQKLSHTQAFFQPSLLFLKLGLSTQATPLLELHSRFTHLLVQNTTPEDILIPKSTPLGWLISTSFHDFELRIPVIGKMPRSLMSDHSPEQVFHTLPSRAISLFPTVPLDHDTICQVDLSEDSQMILHTVQVLSVSSEPESAHTLSGVEPSIFPTGQTPEHDPDFDAKVEQLVAEADALNGEEEREKLRKLLHRYRASFAKDSLDCGLTSIHSIRIPTPPDAPPTFVRQYKIPLASYEPIQEIIDDLLAKGIIRPCNSTYSAPLWPVLKPNGKWRLTIDYRKLNQQVPLSRWPMAQLQQDLPKITDARYFSTLDVASGFWTIPVQEADQHKLAFTFANRQYTFTRCPFGYANSPAEFNIFLNKACPDASERGTLIYVDDILMRNQTLDMHLAEIDHVLNQLTNAGAKISLSKCQWCRTKVNYVGLLVGPTGVEPQLSRIQGLSNLKAPTNVSELRSFLGVCNYSRQFIEDYADLAKPLTNLLKKDVPFIWGPSQQHAMQALKDKLCAAPCLAYPDCNRPFYLEVGFSCHCLSAGLYQIHDSDKRVVAYASKTLLAPELKFSDCEKALLATVWAVKHFSNYLGGQKVIVETNHQPVTFLNSQRIRDGVVTNARVASWLMALQSFDIEVHYAQNHKTPLGMELAACQSCLTDSADTGSPTCDPEPPELSCHRYFDDNVCKDMITAYVDGCSYHHDTVLRAGVGVVWVNDEPCEPLSFNLGAQTSQYAEVAGILIVLQLAVEHKIHALTICTDSNYARLSFSCHLPLWKRNGFLTSNRKPVKHKDLFLACDFLTSNHDLQIYWKKVRGHSRIPGPDKMFNDQADSLAKQGALTGSNWHFEPSVFPHPPVPRVCAVTRAQSRAPPAPSGPVSATVAPAFSDSDLLVLQASDPAIAAMTQFLSGPPDSSMPPDLLDSIPGLRHLFRVRSSLRLVKGFLVYVSDALTSPALVVPRSHRGVMLTYAHDTPCAGHRGNKATLHALQQVAYWPHMQKDVADYIKGCLVCCQFQPANPLHRAPLQRRGISFPWSDLQIDWVGPLTKSARGNKYFLTVVCAFTKWVECLPAPNDTAQTTAYLLMNHIFSRFGLPTRVDSDRGTHFTSEVMQQLWQLLGVKANFHISHHPQSSGQVERANRTVVTILKKYVLANHKDWDVKLPLVLMAIRATPHGSTGFSPFELMTGRQMTLPLHLLYQPGEASIATAYTTHQYMTDLHQHLKATFAFTQEHLSKSAEGRKSYYDQKASQQELQVGDKVWYYLFTQPTGDKAPKSGRLARKFLPRWAGPYLITEKLSSVVYQIKIAKGNKEPTLKWVHRNQIKLHHNPMGLVGASSATLES</sequence>
<evidence type="ECO:0000256" key="2">
    <source>
        <dbReference type="ARBA" id="ARBA00012180"/>
    </source>
</evidence>
<accession>A0AAV1H7Y4</accession>
<dbReference type="PANTHER" id="PTHR37984:SF12">
    <property type="entry name" value="RIBONUCLEASE H"/>
    <property type="match status" value="1"/>
</dbReference>
<feature type="domain" description="Reverse transcriptase" evidence="6">
    <location>
        <begin position="951"/>
        <end position="1130"/>
    </location>
</feature>
<dbReference type="InterPro" id="IPR036397">
    <property type="entry name" value="RNaseH_sf"/>
</dbReference>
<dbReference type="InterPro" id="IPR043128">
    <property type="entry name" value="Rev_trsase/Diguanyl_cyclase"/>
</dbReference>
<feature type="compositionally biased region" description="Basic and acidic residues" evidence="5">
    <location>
        <begin position="113"/>
        <end position="172"/>
    </location>
</feature>
<dbReference type="Pfam" id="PF00665">
    <property type="entry name" value="rve"/>
    <property type="match status" value="1"/>
</dbReference>
<evidence type="ECO:0000313" key="9">
    <source>
        <dbReference type="EMBL" id="CAJ1081958.1"/>
    </source>
</evidence>
<dbReference type="SUPFAM" id="SSF50630">
    <property type="entry name" value="Acid proteases"/>
    <property type="match status" value="1"/>
</dbReference>
<gene>
    <name evidence="9" type="ORF">XNOV1_A030907</name>
</gene>
<dbReference type="Pfam" id="PF00078">
    <property type="entry name" value="RVT_1"/>
    <property type="match status" value="1"/>
</dbReference>